<evidence type="ECO:0000313" key="11">
    <source>
        <dbReference type="Ensembl" id="ENSEEEP00000034603.2"/>
    </source>
</evidence>
<keyword evidence="9" id="KW-0472">Membrane</keyword>
<reference evidence="12" key="2">
    <citation type="journal article" date="2017" name="Sci. Adv.">
        <title>A tail of two voltages: Proteomic comparison of the three electric organs of the electric eel.</title>
        <authorList>
            <person name="Traeger L.L."/>
            <person name="Sabat G."/>
            <person name="Barrett-Wilt G.A."/>
            <person name="Wells G.B."/>
            <person name="Sussman M.R."/>
        </authorList>
    </citation>
    <scope>NUCLEOTIDE SEQUENCE [LARGE SCALE GENOMIC DNA]</scope>
</reference>
<name>A0A4W4GE63_ELEEL</name>
<comment type="subcellular location">
    <subcellularLocation>
        <location evidence="1">Nucleus</location>
    </subcellularLocation>
</comment>
<evidence type="ECO:0000256" key="5">
    <source>
        <dbReference type="ARBA" id="ARBA00022833"/>
    </source>
</evidence>
<keyword evidence="12" id="KW-1185">Reference proteome</keyword>
<dbReference type="InterPro" id="IPR050888">
    <property type="entry name" value="ZnF_C2H2-type_TF"/>
</dbReference>
<evidence type="ECO:0000313" key="12">
    <source>
        <dbReference type="Proteomes" id="UP000314983"/>
    </source>
</evidence>
<keyword evidence="8" id="KW-0175">Coiled coil</keyword>
<evidence type="ECO:0000256" key="9">
    <source>
        <dbReference type="SAM" id="Phobius"/>
    </source>
</evidence>
<dbReference type="SUPFAM" id="SSF57667">
    <property type="entry name" value="beta-beta-alpha zinc fingers"/>
    <property type="match status" value="2"/>
</dbReference>
<dbReference type="PROSITE" id="PS00028">
    <property type="entry name" value="ZINC_FINGER_C2H2_1"/>
    <property type="match status" value="2"/>
</dbReference>
<dbReference type="GeneTree" id="ENSGT00940000174741"/>
<evidence type="ECO:0000256" key="3">
    <source>
        <dbReference type="ARBA" id="ARBA00022737"/>
    </source>
</evidence>
<accession>A0A4W4GE63</accession>
<reference evidence="11" key="5">
    <citation type="submission" date="2025-09" db="UniProtKB">
        <authorList>
            <consortium name="Ensembl"/>
        </authorList>
    </citation>
    <scope>IDENTIFICATION</scope>
</reference>
<evidence type="ECO:0000256" key="6">
    <source>
        <dbReference type="ARBA" id="ARBA00023242"/>
    </source>
</evidence>
<dbReference type="GO" id="GO:0005634">
    <property type="term" value="C:nucleus"/>
    <property type="evidence" value="ECO:0007669"/>
    <property type="project" value="UniProtKB-SubCell"/>
</dbReference>
<dbReference type="Gene3D" id="3.30.160.60">
    <property type="entry name" value="Classic Zinc Finger"/>
    <property type="match status" value="1"/>
</dbReference>
<reference evidence="11" key="3">
    <citation type="submission" date="2020-05" db="EMBL/GenBank/DDBJ databases">
        <title>Electrophorus electricus (electric eel) genome, fEleEle1, primary haplotype.</title>
        <authorList>
            <person name="Myers G."/>
            <person name="Meyer A."/>
            <person name="Fedrigo O."/>
            <person name="Formenti G."/>
            <person name="Rhie A."/>
            <person name="Tracey A."/>
            <person name="Sims Y."/>
            <person name="Jarvis E.D."/>
        </authorList>
    </citation>
    <scope>NUCLEOTIDE SEQUENCE [LARGE SCALE GENOMIC DNA]</scope>
</reference>
<organism evidence="11 12">
    <name type="scientific">Electrophorus electricus</name>
    <name type="common">Electric eel</name>
    <name type="synonym">Gymnotus electricus</name>
    <dbReference type="NCBI Taxonomy" id="8005"/>
    <lineage>
        <taxon>Eukaryota</taxon>
        <taxon>Metazoa</taxon>
        <taxon>Chordata</taxon>
        <taxon>Craniata</taxon>
        <taxon>Vertebrata</taxon>
        <taxon>Euteleostomi</taxon>
        <taxon>Actinopterygii</taxon>
        <taxon>Neopterygii</taxon>
        <taxon>Teleostei</taxon>
        <taxon>Ostariophysi</taxon>
        <taxon>Gymnotiformes</taxon>
        <taxon>Gymnotoidei</taxon>
        <taxon>Gymnotidae</taxon>
        <taxon>Electrophorus</taxon>
    </lineage>
</organism>
<feature type="domain" description="C2H2-type" evidence="10">
    <location>
        <begin position="226"/>
        <end position="254"/>
    </location>
</feature>
<evidence type="ECO:0000256" key="1">
    <source>
        <dbReference type="ARBA" id="ARBA00004123"/>
    </source>
</evidence>
<dbReference type="Ensembl" id="ENSEEET00000035007.2">
    <property type="protein sequence ID" value="ENSEEEP00000034603.2"/>
    <property type="gene ID" value="ENSEEEG00000016460.2"/>
</dbReference>
<dbReference type="PROSITE" id="PS50157">
    <property type="entry name" value="ZINC_FINGER_C2H2_2"/>
    <property type="match status" value="2"/>
</dbReference>
<dbReference type="OMA" id="THRRSIN"/>
<dbReference type="Pfam" id="PF00096">
    <property type="entry name" value="zf-C2H2"/>
    <property type="match status" value="1"/>
</dbReference>
<evidence type="ECO:0000256" key="4">
    <source>
        <dbReference type="ARBA" id="ARBA00022771"/>
    </source>
</evidence>
<keyword evidence="4 7" id="KW-0863">Zinc-finger</keyword>
<dbReference type="GO" id="GO:0008270">
    <property type="term" value="F:zinc ion binding"/>
    <property type="evidence" value="ECO:0007669"/>
    <property type="project" value="UniProtKB-KW"/>
</dbReference>
<proteinExistence type="predicted"/>
<keyword evidence="5" id="KW-0862">Zinc</keyword>
<keyword evidence="6" id="KW-0539">Nucleus</keyword>
<dbReference type="AlphaFoldDB" id="A0A4W4GE63"/>
<feature type="transmembrane region" description="Helical" evidence="9">
    <location>
        <begin position="332"/>
        <end position="353"/>
    </location>
</feature>
<evidence type="ECO:0000256" key="7">
    <source>
        <dbReference type="PROSITE-ProRule" id="PRU00042"/>
    </source>
</evidence>
<keyword evidence="3" id="KW-0677">Repeat</keyword>
<evidence type="ECO:0000259" key="10">
    <source>
        <dbReference type="PROSITE" id="PS50157"/>
    </source>
</evidence>
<reference evidence="12" key="1">
    <citation type="journal article" date="2014" name="Science">
        <title>Nonhuman genetics. Genomic basis for the convergent evolution of electric organs.</title>
        <authorList>
            <person name="Gallant J.R."/>
            <person name="Traeger L.L."/>
            <person name="Volkening J.D."/>
            <person name="Moffett H."/>
            <person name="Chen P.H."/>
            <person name="Novina C.D."/>
            <person name="Phillips G.N.Jr."/>
            <person name="Anand R."/>
            <person name="Wells G.B."/>
            <person name="Pinch M."/>
            <person name="Guth R."/>
            <person name="Unguez G.A."/>
            <person name="Albert J.S."/>
            <person name="Zakon H.H."/>
            <person name="Samanta M.P."/>
            <person name="Sussman M.R."/>
        </authorList>
    </citation>
    <scope>NUCLEOTIDE SEQUENCE [LARGE SCALE GENOMIC DNA]</scope>
</reference>
<dbReference type="Proteomes" id="UP000314983">
    <property type="component" value="Chromosome 11"/>
</dbReference>
<feature type="transmembrane region" description="Helical" evidence="9">
    <location>
        <begin position="292"/>
        <end position="312"/>
    </location>
</feature>
<evidence type="ECO:0000256" key="2">
    <source>
        <dbReference type="ARBA" id="ARBA00022723"/>
    </source>
</evidence>
<gene>
    <name evidence="11" type="primary">ORC3</name>
</gene>
<dbReference type="PANTHER" id="PTHR24406">
    <property type="entry name" value="TRANSCRIPTIONAL REPRESSOR CTCFL-RELATED"/>
    <property type="match status" value="1"/>
</dbReference>
<feature type="domain" description="C2H2-type" evidence="10">
    <location>
        <begin position="204"/>
        <end position="226"/>
    </location>
</feature>
<reference evidence="11" key="4">
    <citation type="submission" date="2025-08" db="UniProtKB">
        <authorList>
            <consortium name="Ensembl"/>
        </authorList>
    </citation>
    <scope>IDENTIFICATION</scope>
</reference>
<keyword evidence="9" id="KW-0812">Transmembrane</keyword>
<dbReference type="STRING" id="8005.ENSEEEP00000034603"/>
<protein>
    <recommendedName>
        <fullName evidence="10">C2H2-type domain-containing protein</fullName>
    </recommendedName>
</protein>
<evidence type="ECO:0000256" key="8">
    <source>
        <dbReference type="SAM" id="Coils"/>
    </source>
</evidence>
<dbReference type="InterPro" id="IPR013087">
    <property type="entry name" value="Znf_C2H2_type"/>
</dbReference>
<dbReference type="SMART" id="SM00355">
    <property type="entry name" value="ZnF_C2H2"/>
    <property type="match status" value="2"/>
</dbReference>
<dbReference type="InterPro" id="IPR036236">
    <property type="entry name" value="Znf_C2H2_sf"/>
</dbReference>
<sequence length="355" mass="40830">MEVDDPIAAKFQTLVESLMVKTTSDIVKVFTEVFLETRVEISRSWKEVDDLKQQLQESEEQRTHAILRSQLTSSFKKEDGGMSCVTPQVSVSDTSTLIARHQTSMIKVVSKSPLQTVSVVSSTQTSSCTAMTILGKKSEIKKAVVLKKKCIQKKTASTCNITSTHKLRDRQLSTQRRCLCCSADTCTLKMKHPKTNSQVVQHTYTCKRCGKRFYESMQLKHHKCMHECSRCGQTFTSLKNMATHRRSINPSTRPYPYYCCLCGQMLATQCGWNIHKRIHAHSDHFQNSQVDALLVVVRFYILYNPVPLLRMLLMRMSLRVKHFLKLDFLSKLLVKCFFFFLFVFFVCFLQAHLSH</sequence>
<keyword evidence="9" id="KW-1133">Transmembrane helix</keyword>
<keyword evidence="2" id="KW-0479">Metal-binding</keyword>
<feature type="coiled-coil region" evidence="8">
    <location>
        <begin position="41"/>
        <end position="68"/>
    </location>
</feature>